<feature type="transmembrane region" description="Helical" evidence="10">
    <location>
        <begin position="1006"/>
        <end position="1027"/>
    </location>
</feature>
<dbReference type="GO" id="GO:0004930">
    <property type="term" value="F:G protein-coupled receptor activity"/>
    <property type="evidence" value="ECO:0007669"/>
    <property type="project" value="InterPro"/>
</dbReference>
<dbReference type="PANTHER" id="PTHR24270">
    <property type="entry name" value="LOW-DENSITY LIPOPROTEIN RECEPTOR-RELATED"/>
    <property type="match status" value="1"/>
</dbReference>
<feature type="transmembrane region" description="Helical" evidence="10">
    <location>
        <begin position="1287"/>
        <end position="1307"/>
    </location>
</feature>
<gene>
    <name evidence="14" type="primary">Lrp1b-001</name>
</gene>
<dbReference type="PROSITE" id="PS51092">
    <property type="entry name" value="FN2_2"/>
    <property type="match status" value="1"/>
</dbReference>
<name>A0A6F9DJ91_9ASCI</name>
<dbReference type="PRINTS" id="PR00261">
    <property type="entry name" value="LDLRECEPTOR"/>
</dbReference>
<evidence type="ECO:0000313" key="14">
    <source>
        <dbReference type="EMBL" id="CAB3263492.1"/>
    </source>
</evidence>
<feature type="disulfide bond" evidence="8">
    <location>
        <begin position="766"/>
        <end position="781"/>
    </location>
</feature>
<dbReference type="PANTHER" id="PTHR24270:SF62">
    <property type="entry name" value="LOW-DENSITY LIPOPROTEIN RECEPTOR-RELATED PROTEIN 2"/>
    <property type="match status" value="1"/>
</dbReference>
<feature type="disulfide bond" evidence="8">
    <location>
        <begin position="169"/>
        <end position="184"/>
    </location>
</feature>
<dbReference type="Gene3D" id="4.10.400.10">
    <property type="entry name" value="Low-density Lipoprotein Receptor"/>
    <property type="match status" value="8"/>
</dbReference>
<dbReference type="SUPFAM" id="SSF81321">
    <property type="entry name" value="Family A G protein-coupled receptor-like"/>
    <property type="match status" value="1"/>
</dbReference>
<keyword evidence="14" id="KW-0675">Receptor</keyword>
<comment type="caution">
    <text evidence="9">Lacks conserved residue(s) required for the propagation of feature annotation.</text>
</comment>
<feature type="transmembrane region" description="Helical" evidence="10">
    <location>
        <begin position="1048"/>
        <end position="1072"/>
    </location>
</feature>
<evidence type="ECO:0000256" key="1">
    <source>
        <dbReference type="ARBA" id="ARBA00004167"/>
    </source>
</evidence>
<feature type="disulfide bond" evidence="8">
    <location>
        <begin position="435"/>
        <end position="450"/>
    </location>
</feature>
<keyword evidence="4" id="KW-0677">Repeat</keyword>
<feature type="signal peptide" evidence="11">
    <location>
        <begin position="1"/>
        <end position="22"/>
    </location>
</feature>
<evidence type="ECO:0000256" key="9">
    <source>
        <dbReference type="PROSITE-ProRule" id="PRU00479"/>
    </source>
</evidence>
<evidence type="ECO:0000256" key="4">
    <source>
        <dbReference type="ARBA" id="ARBA00022737"/>
    </source>
</evidence>
<feature type="disulfide bond" evidence="8">
    <location>
        <begin position="507"/>
        <end position="522"/>
    </location>
</feature>
<reference evidence="14" key="1">
    <citation type="submission" date="2020-04" db="EMBL/GenBank/DDBJ databases">
        <authorList>
            <person name="Neveu A P."/>
        </authorList>
    </citation>
    <scope>NUCLEOTIDE SEQUENCE</scope>
    <source>
        <tissue evidence="14">Whole embryo</tissue>
    </source>
</reference>
<dbReference type="InterPro" id="IPR050685">
    <property type="entry name" value="LDLR"/>
</dbReference>
<feature type="disulfide bond" evidence="8">
    <location>
        <begin position="342"/>
        <end position="357"/>
    </location>
</feature>
<dbReference type="SUPFAM" id="SSF57440">
    <property type="entry name" value="Kringle-like"/>
    <property type="match status" value="1"/>
</dbReference>
<dbReference type="PROSITE" id="PS01209">
    <property type="entry name" value="LDLRA_1"/>
    <property type="match status" value="1"/>
</dbReference>
<feature type="disulfide bond" evidence="8">
    <location>
        <begin position="930"/>
        <end position="948"/>
    </location>
</feature>
<dbReference type="SUPFAM" id="SSF57424">
    <property type="entry name" value="LDL receptor-like module"/>
    <property type="match status" value="9"/>
</dbReference>
<dbReference type="InterPro" id="IPR000276">
    <property type="entry name" value="GPCR_Rhodpsn"/>
</dbReference>
<feature type="chain" id="PRO_5026134270" evidence="11">
    <location>
        <begin position="23"/>
        <end position="1371"/>
    </location>
</feature>
<feature type="transmembrane region" description="Helical" evidence="10">
    <location>
        <begin position="1131"/>
        <end position="1154"/>
    </location>
</feature>
<proteinExistence type="evidence at transcript level"/>
<feature type="disulfide bond" evidence="8">
    <location>
        <begin position="390"/>
        <end position="405"/>
    </location>
</feature>
<dbReference type="Pfam" id="PF00057">
    <property type="entry name" value="Ldl_recept_a"/>
    <property type="match status" value="3"/>
</dbReference>
<dbReference type="GO" id="GO:0012505">
    <property type="term" value="C:endomembrane system"/>
    <property type="evidence" value="ECO:0007669"/>
    <property type="project" value="UniProtKB-SubCell"/>
</dbReference>
<feature type="disulfide bond" evidence="8">
    <location>
        <begin position="552"/>
        <end position="567"/>
    </location>
</feature>
<feature type="transmembrane region" description="Helical" evidence="10">
    <location>
        <begin position="1319"/>
        <end position="1338"/>
    </location>
</feature>
<feature type="disulfide bond" evidence="8">
    <location>
        <begin position="678"/>
        <end position="696"/>
    </location>
</feature>
<dbReference type="InterPro" id="IPR013806">
    <property type="entry name" value="Kringle-like"/>
</dbReference>
<keyword evidence="14" id="KW-0449">Lipoprotein</keyword>
<dbReference type="GO" id="GO:0016192">
    <property type="term" value="P:vesicle-mediated transport"/>
    <property type="evidence" value="ECO:0007669"/>
    <property type="project" value="UniProtKB-ARBA"/>
</dbReference>
<evidence type="ECO:0000256" key="11">
    <source>
        <dbReference type="SAM" id="SignalP"/>
    </source>
</evidence>
<evidence type="ECO:0000256" key="3">
    <source>
        <dbReference type="ARBA" id="ARBA00022692"/>
    </source>
</evidence>
<dbReference type="InterPro" id="IPR002172">
    <property type="entry name" value="LDrepeatLR_classA_rpt"/>
</dbReference>
<feature type="transmembrane region" description="Helical" evidence="10">
    <location>
        <begin position="1092"/>
        <end position="1119"/>
    </location>
</feature>
<dbReference type="InterPro" id="IPR000562">
    <property type="entry name" value="FN_type2_dom"/>
</dbReference>
<evidence type="ECO:0000256" key="7">
    <source>
        <dbReference type="ARBA" id="ARBA00023157"/>
    </source>
</evidence>
<keyword evidence="7 8" id="KW-1015">Disulfide bond</keyword>
<dbReference type="Gene3D" id="4.10.1220.10">
    <property type="entry name" value="EGF-type module"/>
    <property type="match status" value="1"/>
</dbReference>
<feature type="disulfide bond" evidence="8">
    <location>
        <begin position="122"/>
        <end position="137"/>
    </location>
</feature>
<feature type="disulfide bond" evidence="8">
    <location>
        <begin position="819"/>
        <end position="834"/>
    </location>
</feature>
<dbReference type="PROSITE" id="PS50068">
    <property type="entry name" value="LDLRA_2"/>
    <property type="match status" value="14"/>
</dbReference>
<keyword evidence="5 10" id="KW-1133">Transmembrane helix</keyword>
<feature type="domain" description="Fibronectin type-II" evidence="13">
    <location>
        <begin position="27"/>
        <end position="82"/>
    </location>
</feature>
<dbReference type="GO" id="GO:0005886">
    <property type="term" value="C:plasma membrane"/>
    <property type="evidence" value="ECO:0007669"/>
    <property type="project" value="TreeGrafter"/>
</dbReference>
<dbReference type="InterPro" id="IPR017452">
    <property type="entry name" value="GPCR_Rhodpsn_7TM"/>
</dbReference>
<feature type="transmembrane region" description="Helical" evidence="10">
    <location>
        <begin position="1240"/>
        <end position="1266"/>
    </location>
</feature>
<protein>
    <submittedName>
        <fullName evidence="14">Low-density lipoprotein receptor-related protein 1B-like</fullName>
    </submittedName>
</protein>
<evidence type="ECO:0000256" key="10">
    <source>
        <dbReference type="SAM" id="Phobius"/>
    </source>
</evidence>
<evidence type="ECO:0000256" key="2">
    <source>
        <dbReference type="ARBA" id="ARBA00004308"/>
    </source>
</evidence>
<evidence type="ECO:0000259" key="12">
    <source>
        <dbReference type="PROSITE" id="PS50262"/>
    </source>
</evidence>
<evidence type="ECO:0000256" key="6">
    <source>
        <dbReference type="ARBA" id="ARBA00023136"/>
    </source>
</evidence>
<dbReference type="EMBL" id="LR787630">
    <property type="protein sequence ID" value="CAB3263492.1"/>
    <property type="molecule type" value="mRNA"/>
</dbReference>
<keyword evidence="6 10" id="KW-0472">Membrane</keyword>
<dbReference type="Gene3D" id="1.20.1070.10">
    <property type="entry name" value="Rhodopsin 7-helix transmembrane proteins"/>
    <property type="match status" value="1"/>
</dbReference>
<comment type="subcellular location">
    <subcellularLocation>
        <location evidence="2">Endomembrane system</location>
    </subcellularLocation>
    <subcellularLocation>
        <location evidence="1">Membrane</location>
        <topology evidence="1">Single-pass membrane protein</topology>
    </subcellularLocation>
</comment>
<evidence type="ECO:0000256" key="5">
    <source>
        <dbReference type="ARBA" id="ARBA00022989"/>
    </source>
</evidence>
<dbReference type="CDD" id="cd00112">
    <property type="entry name" value="LDLa"/>
    <property type="match status" value="7"/>
</dbReference>
<dbReference type="Pfam" id="PF00001">
    <property type="entry name" value="7tm_1"/>
    <property type="match status" value="1"/>
</dbReference>
<keyword evidence="11" id="KW-0732">Signal</keyword>
<dbReference type="SMART" id="SM00192">
    <property type="entry name" value="LDLa"/>
    <property type="match status" value="16"/>
</dbReference>
<evidence type="ECO:0000259" key="13">
    <source>
        <dbReference type="PROSITE" id="PS51092"/>
    </source>
</evidence>
<organism evidence="14">
    <name type="scientific">Phallusia mammillata</name>
    <dbReference type="NCBI Taxonomy" id="59560"/>
    <lineage>
        <taxon>Eukaryota</taxon>
        <taxon>Metazoa</taxon>
        <taxon>Chordata</taxon>
        <taxon>Tunicata</taxon>
        <taxon>Ascidiacea</taxon>
        <taxon>Phlebobranchia</taxon>
        <taxon>Ascidiidae</taxon>
        <taxon>Phallusia</taxon>
    </lineage>
</organism>
<keyword evidence="3 10" id="KW-0812">Transmembrane</keyword>
<dbReference type="InterPro" id="IPR036055">
    <property type="entry name" value="LDL_receptor-like_sf"/>
</dbReference>
<feature type="domain" description="G-protein coupled receptors family 1 profile" evidence="12">
    <location>
        <begin position="1021"/>
        <end position="1338"/>
    </location>
</feature>
<feature type="disulfide bond" evidence="8">
    <location>
        <begin position="251"/>
        <end position="266"/>
    </location>
</feature>
<evidence type="ECO:0000256" key="8">
    <source>
        <dbReference type="PROSITE-ProRule" id="PRU00124"/>
    </source>
</evidence>
<dbReference type="InterPro" id="IPR023415">
    <property type="entry name" value="LDLR_class-A_CS"/>
</dbReference>
<sequence length="1371" mass="151575">MEKLCCYAVLLLVYCCTVTVTARWCTNSTSTCRFPFSYKGQYYASCKEENTTFAWCSPTNSFTSDPVTSGIRCYKCQDVCQNGICGSGYQCGCPFDNNPVRHQGGSTSYSALAQCIPRNWVCDGVADCRDESDELYCSACAPEQFQCGCKFPSERCVGGAGCFFKGKLCDGNNDCFDGSDEMGCGVPFDCPCLKGDTNCQAKPPQIPIDYFCDRKPDCRHGTDELNCLCPLGQLQCPGVLSLKCIKNTFFCDGQNDCDDWSDEQTCQSCPANTIQCPCYQPGNITCTLAFGCIQPSQVCNGVNDCGDGSDENCTCPRGQMDCPCSGSQCQPGTRCMPVDGICDGLVSCDDGADEINCTCPVDKFTCNWYSVSNLSSFFDKYGCVSAGYQCDLFDDCYDWSDEINCNCTTSEFECACGRNRSCVDTPACIKRKYECDNFDDCLDLSDEINCPCPYGEKTCNGGCIPKNEMCNGVTGCPYPDELPQCQCISGHVPCPGLDKCIFNKWFCDGDNDCGGWEDELNCTIDPNAFICNCSNDRGYGCKKIWVKRQHVCDGVNDCGDSSDEFGCPCAGPRCSCITEPNSCNSPCVDKKILVDGTRDCFDGSDEPCVVTEYTPTIKTARCESLQTAHTFKNYEQLARQRNSTCTFVVTDRNNQTGVWACINDCGVAQTSCTIPFQCQSGEFIPLSAFCDRKMDCKDGSDENQPNTLGFKCVGTFAVLPCVLPQSNLYDDIQHCKDGSDLCFSGVGTSCFQCLQDGLMISRRQVCDGIVDCPDLSDECSCNDQIVCNSVFGNFTSDCQTNLMPCANLTDCVKPKTVLCNGIPECMDGIDEAFCSSSGVNTTTRTSVTCETKYGTAVATRCDKRPECRDMSDECVGCPDLPLFCNDSCWTFYQIGDRYCDGVQDEAWKYLNTSTCPQGFDERYCPKRRDCGDGSTIDVRQMCDGLIDCKNNMDEAPSKCPNRFYCLNGIPLSVDVSLRFNGITDCSDGSDETGLFSSLLEMIANPFLRVLIWLMGILACLGNGIVMVTTMKKLLKINSISSFMRVNHILVLNLALSDFIMGVYLMILAIKSAQFSGEYWIRDKPWRFGTLCRTLGCLVVIASEASILFMAALTTFRLATLRKPLAVIKHKIVKLTVVVVFVWLISLFLALVPLVNYTSGYFVSGVWFPNFFTASEIVDKQSLTILASRMQRTTGENITINSWYHVLKYIQGRYTIKAQIGYYSENSVCMPRFFSRSNDSWHFSTFLLTFNLLLFLYIAAAYVYVYRVGKTKVRSNNQKRNVSMQKRIARLIATDFCCWIPLCVLAYISLAGVQLPSEVYAISAIVLLPINSVLNPILYSATMERGFGKISTVVRTKRINRNTTTNQTNVSF</sequence>
<accession>A0A6F9DJ91</accession>
<dbReference type="PROSITE" id="PS50262">
    <property type="entry name" value="G_PROTEIN_RECEP_F1_2"/>
    <property type="match status" value="1"/>
</dbReference>